<dbReference type="PANTHER" id="PTHR24416">
    <property type="entry name" value="TYROSINE-PROTEIN KINASE RECEPTOR"/>
    <property type="match status" value="1"/>
</dbReference>
<dbReference type="GO" id="GO:0004714">
    <property type="term" value="F:transmembrane receptor protein tyrosine kinase activity"/>
    <property type="evidence" value="ECO:0007669"/>
    <property type="project" value="TreeGrafter"/>
</dbReference>
<dbReference type="InterPro" id="IPR000719">
    <property type="entry name" value="Prot_kinase_dom"/>
</dbReference>
<dbReference type="GO" id="GO:0043235">
    <property type="term" value="C:receptor complex"/>
    <property type="evidence" value="ECO:0007669"/>
    <property type="project" value="TreeGrafter"/>
</dbReference>
<comment type="caution">
    <text evidence="9">The sequence shown here is derived from an EMBL/GenBank/DDBJ whole genome shotgun (WGS) entry which is preliminary data.</text>
</comment>
<accession>A0A2P6N6J0</accession>
<keyword evidence="7" id="KW-0732">Signal</keyword>
<feature type="region of interest" description="Disordered" evidence="5">
    <location>
        <begin position="640"/>
        <end position="680"/>
    </location>
</feature>
<dbReference type="GO" id="GO:0007169">
    <property type="term" value="P:cell surface receptor protein tyrosine kinase signaling pathway"/>
    <property type="evidence" value="ECO:0007669"/>
    <property type="project" value="TreeGrafter"/>
</dbReference>
<dbReference type="InParanoid" id="A0A2P6N6J0"/>
<keyword evidence="10" id="KW-1185">Reference proteome</keyword>
<dbReference type="Gene3D" id="1.10.510.10">
    <property type="entry name" value="Transferase(Phosphotransferase) domain 1"/>
    <property type="match status" value="1"/>
</dbReference>
<dbReference type="PANTHER" id="PTHR24416:SF617">
    <property type="entry name" value="RET ONCOGENE, ISOFORM A"/>
    <property type="match status" value="1"/>
</dbReference>
<evidence type="ECO:0000256" key="7">
    <source>
        <dbReference type="SAM" id="SignalP"/>
    </source>
</evidence>
<dbReference type="Proteomes" id="UP000241769">
    <property type="component" value="Unassembled WGS sequence"/>
</dbReference>
<dbReference type="SMART" id="SM00303">
    <property type="entry name" value="GPS"/>
    <property type="match status" value="1"/>
</dbReference>
<evidence type="ECO:0000256" key="6">
    <source>
        <dbReference type="SAM" id="Phobius"/>
    </source>
</evidence>
<evidence type="ECO:0000313" key="9">
    <source>
        <dbReference type="EMBL" id="PRP79560.1"/>
    </source>
</evidence>
<dbReference type="OrthoDB" id="19274at2759"/>
<dbReference type="GO" id="GO:0005886">
    <property type="term" value="C:plasma membrane"/>
    <property type="evidence" value="ECO:0007669"/>
    <property type="project" value="TreeGrafter"/>
</dbReference>
<feature type="compositionally biased region" description="Polar residues" evidence="5">
    <location>
        <begin position="670"/>
        <end position="680"/>
    </location>
</feature>
<dbReference type="InterPro" id="IPR011009">
    <property type="entry name" value="Kinase-like_dom_sf"/>
</dbReference>
<keyword evidence="9" id="KW-0418">Kinase</keyword>
<comment type="subcellular location">
    <subcellularLocation>
        <location evidence="1">Membrane</location>
    </subcellularLocation>
</comment>
<gene>
    <name evidence="9" type="ORF">PROFUN_12793</name>
</gene>
<organism evidence="9 10">
    <name type="scientific">Planoprotostelium fungivorum</name>
    <dbReference type="NCBI Taxonomy" id="1890364"/>
    <lineage>
        <taxon>Eukaryota</taxon>
        <taxon>Amoebozoa</taxon>
        <taxon>Evosea</taxon>
        <taxon>Variosea</taxon>
        <taxon>Cavosteliida</taxon>
        <taxon>Cavosteliaceae</taxon>
        <taxon>Planoprotostelium</taxon>
    </lineage>
</organism>
<feature type="transmembrane region" description="Helical" evidence="6">
    <location>
        <begin position="912"/>
        <end position="937"/>
    </location>
</feature>
<dbReference type="Pfam" id="PF07714">
    <property type="entry name" value="PK_Tyr_Ser-Thr"/>
    <property type="match status" value="1"/>
</dbReference>
<feature type="chain" id="PRO_5015103863" evidence="7">
    <location>
        <begin position="24"/>
        <end position="1230"/>
    </location>
</feature>
<dbReference type="InterPro" id="IPR050122">
    <property type="entry name" value="RTK"/>
</dbReference>
<name>A0A2P6N6J0_9EUKA</name>
<proteinExistence type="predicted"/>
<dbReference type="PRINTS" id="PR00109">
    <property type="entry name" value="TYRKINASE"/>
</dbReference>
<keyword evidence="4 6" id="KW-0472">Membrane</keyword>
<keyword evidence="3 6" id="KW-1133">Transmembrane helix</keyword>
<dbReference type="PROSITE" id="PS50011">
    <property type="entry name" value="PROTEIN_KINASE_DOM"/>
    <property type="match status" value="1"/>
</dbReference>
<keyword evidence="2 6" id="KW-0812">Transmembrane</keyword>
<dbReference type="SUPFAM" id="SSF56112">
    <property type="entry name" value="Protein kinase-like (PK-like)"/>
    <property type="match status" value="1"/>
</dbReference>
<dbReference type="Pfam" id="PF01825">
    <property type="entry name" value="GPS"/>
    <property type="match status" value="1"/>
</dbReference>
<feature type="domain" description="Protein kinase" evidence="8">
    <location>
        <begin position="961"/>
        <end position="1209"/>
    </location>
</feature>
<sequence length="1230" mass="134131">MRANLSHILVSLLVLYLARSSSACVASRNVGNGTIQSAGRLTLKAYNYLVGTNCETVTINVDASTAPWGPAVNLTSNSTSVIQSLTITSTFPIQGSILISNFPVVILNGSSWGLGNVLLQSITNVSIWSTNILSGQSYTFSLSNISTLSINGSNIRGLELRNPNGQPCSGISLSYSNMNLSTIYATCNVTSQSVSFNAATLNSTDSIQIFGGAQTSFSFRSVTISVVQSAFYTSDADILTNTLQKFSIKSVDAMLMDCNFANLVGQYGPSLIQSSTVTLEGVTVSNCNSSLISSTTVTIRSSSFDSSSTDYVVNADYIFFYRSNFTNNVCSSNGAVKASRMLIQESTFYNNQGNSALLYGGDITINHCNFTLNSGYSSGVVYCTGTLNDTGSFYVSNSAQNTGATIFSRNSTLLSGVSFVFNESPVNGRRKLTMNNCTVNDNASDQPLVEGSTVSIYNSTFIGNDAPAVISATTLSVDSSFFSQNSSPSQNTTDISTIQGSITDTLFESNTTYHYAITSMNLIQIDHCNFTYSFTPITIYPKYGVGVTCSVLHSTFTTDNSIKWVTSPGDMFTNVTTDDPQLFCNVANHYDQLDGLYLANFCGRRMNRRSQYDCNGRLCTTAPSIPTNLWSFTMPSTSDITSSSESSSEPSSSTISDVSTTTTTPMSSTNGTNSYTAVPPISDSQASQQVQIIGANNKTLSPTAIYQVMSQLFSNTTSSNPITISTPSVNLTAYDARRSFNFTVVQVYTTTNGTNRAAASVASSLLNDIANERRELEQSLPSIIVFMEYNYTTGNFKSPPPENLSANIYGLTITDDYGNVIEVNGASKDFVITMPTKGVNKAEDLDRLVCLYYNETNDVWRGDNCTTYRDYVDYFVTCACNHLTNFTVGSLPPVQSAAQIEKFPSSASHSTIPIIIGSILGSIALIIVSIIIAVILLKRRRASSQVDMNDIPMDVARDNHVILGETLREGEFSTVYGGVQSGSTPVAVKQASEIDKRPTLNELSIIKSLHHPNVIQYLSHFKDNVGGVWIVFERMECNLSVKLVDSIGNTSFSRLQRYRAMLQIASALSYLESMDIVHTAVTAKNVLIRGEEAKLCDFSMAMKDGKRIVRETAGDSLLRWSAPEVLSQQVYSFASDVWSFGMLFWEVMNDGRVPYSDKNHKEVRALVMEGNTPENEGKEPHNHIMERCWKVDPMRRISSRDIVRELGRFREEVGLQVMDRSDPYSFVDLK</sequence>
<reference evidence="9 10" key="1">
    <citation type="journal article" date="2018" name="Genome Biol. Evol.">
        <title>Multiple Roots of Fruiting Body Formation in Amoebozoa.</title>
        <authorList>
            <person name="Hillmann F."/>
            <person name="Forbes G."/>
            <person name="Novohradska S."/>
            <person name="Ferling I."/>
            <person name="Riege K."/>
            <person name="Groth M."/>
            <person name="Westermann M."/>
            <person name="Marz M."/>
            <person name="Spaller T."/>
            <person name="Winckler T."/>
            <person name="Schaap P."/>
            <person name="Glockner G."/>
        </authorList>
    </citation>
    <scope>NUCLEOTIDE SEQUENCE [LARGE SCALE GENOMIC DNA]</scope>
    <source>
        <strain evidence="9 10">Jena</strain>
    </source>
</reference>
<evidence type="ECO:0000256" key="5">
    <source>
        <dbReference type="SAM" id="MobiDB-lite"/>
    </source>
</evidence>
<keyword evidence="9" id="KW-0808">Transferase</keyword>
<dbReference type="GO" id="GO:0005524">
    <property type="term" value="F:ATP binding"/>
    <property type="evidence" value="ECO:0007669"/>
    <property type="project" value="InterPro"/>
</dbReference>
<evidence type="ECO:0000256" key="4">
    <source>
        <dbReference type="ARBA" id="ARBA00023136"/>
    </source>
</evidence>
<evidence type="ECO:0000313" key="10">
    <source>
        <dbReference type="Proteomes" id="UP000241769"/>
    </source>
</evidence>
<dbReference type="InterPro" id="IPR000203">
    <property type="entry name" value="GPS"/>
</dbReference>
<dbReference type="EMBL" id="MDYQ01000180">
    <property type="protein sequence ID" value="PRP79560.1"/>
    <property type="molecule type" value="Genomic_DNA"/>
</dbReference>
<dbReference type="STRING" id="1890364.A0A2P6N6J0"/>
<feature type="signal peptide" evidence="7">
    <location>
        <begin position="1"/>
        <end position="23"/>
    </location>
</feature>
<evidence type="ECO:0000256" key="3">
    <source>
        <dbReference type="ARBA" id="ARBA00022989"/>
    </source>
</evidence>
<dbReference type="InterPro" id="IPR001245">
    <property type="entry name" value="Ser-Thr/Tyr_kinase_cat_dom"/>
</dbReference>
<protein>
    <submittedName>
        <fullName evidence="9">Megakaryocyte-associated tyrosine-protein kinase</fullName>
    </submittedName>
</protein>
<evidence type="ECO:0000259" key="8">
    <source>
        <dbReference type="PROSITE" id="PS50011"/>
    </source>
</evidence>
<evidence type="ECO:0000256" key="2">
    <source>
        <dbReference type="ARBA" id="ARBA00022692"/>
    </source>
</evidence>
<feature type="compositionally biased region" description="Low complexity" evidence="5">
    <location>
        <begin position="640"/>
        <end position="669"/>
    </location>
</feature>
<evidence type="ECO:0000256" key="1">
    <source>
        <dbReference type="ARBA" id="ARBA00004370"/>
    </source>
</evidence>
<dbReference type="AlphaFoldDB" id="A0A2P6N6J0"/>